<dbReference type="AlphaFoldDB" id="A0A2U0SBY4"/>
<dbReference type="Proteomes" id="UP000245890">
    <property type="component" value="Unassembled WGS sequence"/>
</dbReference>
<organism evidence="1 2">
    <name type="scientific">Sphingomonas pokkalii</name>
    <dbReference type="NCBI Taxonomy" id="2175090"/>
    <lineage>
        <taxon>Bacteria</taxon>
        <taxon>Pseudomonadati</taxon>
        <taxon>Pseudomonadota</taxon>
        <taxon>Alphaproteobacteria</taxon>
        <taxon>Sphingomonadales</taxon>
        <taxon>Sphingomonadaceae</taxon>
        <taxon>Sphingomonas</taxon>
    </lineage>
</organism>
<sequence>MFIGEAITLSHISRPLVLAQTLDPALYEVIFACDHRLRGLLKLPKHCRFVPLTSRMHGTNIDRFTDLRDELYDLPTFEAYIAEDLDLFERYFPDVVVGDMRLSLNISARLADIPYMNIQSCYWHPEARTDLRVPAAPFSASLSARTVNLIANVFAPVATLYPNLLAVKYGLRPPGPDFRKTLCDGDHILFPDIPDWSPLSTVPSNATYVGPLVWAPDVPKPAWWGQIDTARPIVYVSLGSSGQPRLLQMIVEVGVALGFQMIVATAGRTRIEPVPGQVFVADFLDGGAVAKMAVLAICNGGSTAAPQALRAGCPVLGITSNMDQAAFMALLARGKASLELPESSVNQGALRTALTTLTADGSYAAGAKRLSSAIRRVSRRNAFTTAIDSCLVSRRKPIAAVRIHNPTGVRAGVS</sequence>
<evidence type="ECO:0000313" key="1">
    <source>
        <dbReference type="EMBL" id="PVX28887.1"/>
    </source>
</evidence>
<proteinExistence type="predicted"/>
<accession>A0A2U0SBY4</accession>
<evidence type="ECO:0000313" key="2">
    <source>
        <dbReference type="Proteomes" id="UP000245890"/>
    </source>
</evidence>
<dbReference type="GO" id="GO:0016740">
    <property type="term" value="F:transferase activity"/>
    <property type="evidence" value="ECO:0007669"/>
    <property type="project" value="UniProtKB-KW"/>
</dbReference>
<name>A0A2U0SBY4_9SPHN</name>
<gene>
    <name evidence="1" type="ORF">DD559_05700</name>
</gene>
<comment type="caution">
    <text evidence="1">The sequence shown here is derived from an EMBL/GenBank/DDBJ whole genome shotgun (WGS) entry which is preliminary data.</text>
</comment>
<keyword evidence="2" id="KW-1185">Reference proteome</keyword>
<dbReference type="EMBL" id="QENQ01000001">
    <property type="protein sequence ID" value="PVX28887.1"/>
    <property type="molecule type" value="Genomic_DNA"/>
</dbReference>
<protein>
    <submittedName>
        <fullName evidence="1">Glycosyl transferase family 1</fullName>
    </submittedName>
</protein>
<dbReference type="SUPFAM" id="SSF53756">
    <property type="entry name" value="UDP-Glycosyltransferase/glycogen phosphorylase"/>
    <property type="match status" value="1"/>
</dbReference>
<keyword evidence="1" id="KW-0808">Transferase</keyword>
<dbReference type="Gene3D" id="3.40.50.2000">
    <property type="entry name" value="Glycogen Phosphorylase B"/>
    <property type="match status" value="2"/>
</dbReference>
<reference evidence="1 2" key="1">
    <citation type="submission" date="2018-05" db="EMBL/GenBank/DDBJ databases">
        <title>Description of Sphingomonas pokkalii sp nov, isolated from the rhizosphere of saline tolerant pokkali rice and its draft genome analysis.</title>
        <authorList>
            <person name="Menon R."/>
            <person name="Kumari S."/>
            <person name="Rameshkumar N."/>
        </authorList>
    </citation>
    <scope>NUCLEOTIDE SEQUENCE [LARGE SCALE GENOMIC DNA]</scope>
    <source>
        <strain evidence="1 2">L3B27</strain>
    </source>
</reference>